<keyword evidence="2" id="KW-1185">Reference proteome</keyword>
<dbReference type="EMBL" id="BSXW01000326">
    <property type="protein sequence ID" value="GMF18761.1"/>
    <property type="molecule type" value="Genomic_DNA"/>
</dbReference>
<comment type="caution">
    <text evidence="1">The sequence shown here is derived from an EMBL/GenBank/DDBJ whole genome shotgun (WGS) entry which is preliminary data.</text>
</comment>
<reference evidence="1" key="1">
    <citation type="submission" date="2023-04" db="EMBL/GenBank/DDBJ databases">
        <title>Phytophthora lilii NBRC 32176.</title>
        <authorList>
            <person name="Ichikawa N."/>
            <person name="Sato H."/>
            <person name="Tonouchi N."/>
        </authorList>
    </citation>
    <scope>NUCLEOTIDE SEQUENCE</scope>
    <source>
        <strain evidence="1">NBRC 32176</strain>
    </source>
</reference>
<accession>A0A9W6WV20</accession>
<evidence type="ECO:0000313" key="2">
    <source>
        <dbReference type="Proteomes" id="UP001165083"/>
    </source>
</evidence>
<name>A0A9W6WV20_9STRA</name>
<protein>
    <submittedName>
        <fullName evidence="1">Unnamed protein product</fullName>
    </submittedName>
</protein>
<sequence length="126" mass="13791">MLSTMLRPMAAIRRRWCPWANWTYWASGGSATPLLSKYWPVLVGLRGVELFASIKSAALFVVPMKVSVRGGGQFVELISSRLAPDDLFVVDGDGNDALALEVIQRLSLQRVAGVAFPAQDCLHEDS</sequence>
<proteinExistence type="predicted"/>
<dbReference type="AlphaFoldDB" id="A0A9W6WV20"/>
<evidence type="ECO:0000313" key="1">
    <source>
        <dbReference type="EMBL" id="GMF18761.1"/>
    </source>
</evidence>
<gene>
    <name evidence="1" type="ORF">Plil01_000707000</name>
</gene>
<organism evidence="1 2">
    <name type="scientific">Phytophthora lilii</name>
    <dbReference type="NCBI Taxonomy" id="2077276"/>
    <lineage>
        <taxon>Eukaryota</taxon>
        <taxon>Sar</taxon>
        <taxon>Stramenopiles</taxon>
        <taxon>Oomycota</taxon>
        <taxon>Peronosporomycetes</taxon>
        <taxon>Peronosporales</taxon>
        <taxon>Peronosporaceae</taxon>
        <taxon>Phytophthora</taxon>
    </lineage>
</organism>
<dbReference type="Proteomes" id="UP001165083">
    <property type="component" value="Unassembled WGS sequence"/>
</dbReference>